<proteinExistence type="predicted"/>
<dbReference type="Pfam" id="PF11292">
    <property type="entry name" value="DUF3093"/>
    <property type="match status" value="1"/>
</dbReference>
<dbReference type="InterPro" id="IPR021443">
    <property type="entry name" value="DUF3093"/>
</dbReference>
<keyword evidence="1" id="KW-1133">Transmembrane helix</keyword>
<evidence type="ECO:0000256" key="1">
    <source>
        <dbReference type="SAM" id="Phobius"/>
    </source>
</evidence>
<dbReference type="RefSeq" id="WP_147782391.1">
    <property type="nucleotide sequence ID" value="NZ_VRMG01000004.1"/>
</dbReference>
<keyword evidence="1" id="KW-0472">Membrane</keyword>
<evidence type="ECO:0000313" key="2">
    <source>
        <dbReference type="EMBL" id="TXN32140.1"/>
    </source>
</evidence>
<protein>
    <submittedName>
        <fullName evidence="2">DUF3093 domain-containing protein</fullName>
    </submittedName>
</protein>
<organism evidence="2 3">
    <name type="scientific">Lacisediminihabitans profunda</name>
    <dbReference type="NCBI Taxonomy" id="2594790"/>
    <lineage>
        <taxon>Bacteria</taxon>
        <taxon>Bacillati</taxon>
        <taxon>Actinomycetota</taxon>
        <taxon>Actinomycetes</taxon>
        <taxon>Micrococcales</taxon>
        <taxon>Microbacteriaceae</taxon>
        <taxon>Lacisediminihabitans</taxon>
    </lineage>
</organism>
<feature type="transmembrane region" description="Helical" evidence="1">
    <location>
        <begin position="12"/>
        <end position="32"/>
    </location>
</feature>
<evidence type="ECO:0000313" key="3">
    <source>
        <dbReference type="Proteomes" id="UP000321379"/>
    </source>
</evidence>
<gene>
    <name evidence="2" type="ORF">FVP33_04315</name>
</gene>
<dbReference type="Proteomes" id="UP000321379">
    <property type="component" value="Unassembled WGS sequence"/>
</dbReference>
<sequence>MTIYRERLWASPWVFISTALVIPASLLVFLPINFFVGVVVSIALYAACVVVLVATSPLIEVTSDHLSAGSATLPLAFAGEAKGFEGEEATLERGQRLDARAWLLIRGWVSSVVTVQVTDANDPTPYWLVSTRRPGELIRALAEAKAQQLRS</sequence>
<accession>A0A5C8UU04</accession>
<dbReference type="AlphaFoldDB" id="A0A5C8UU04"/>
<keyword evidence="3" id="KW-1185">Reference proteome</keyword>
<comment type="caution">
    <text evidence="2">The sequence shown here is derived from an EMBL/GenBank/DDBJ whole genome shotgun (WGS) entry which is preliminary data.</text>
</comment>
<feature type="transmembrane region" description="Helical" evidence="1">
    <location>
        <begin position="38"/>
        <end position="59"/>
    </location>
</feature>
<reference evidence="2 3" key="1">
    <citation type="submission" date="2019-08" db="EMBL/GenBank/DDBJ databases">
        <title>Bacterial whole genome sequence for Glaciihabitans sp. CHu50b-6-2.</title>
        <authorList>
            <person name="Jin L."/>
        </authorList>
    </citation>
    <scope>NUCLEOTIDE SEQUENCE [LARGE SCALE GENOMIC DNA]</scope>
    <source>
        <strain evidence="2 3">CHu50b-6-2</strain>
    </source>
</reference>
<dbReference type="EMBL" id="VRMG01000004">
    <property type="protein sequence ID" value="TXN32140.1"/>
    <property type="molecule type" value="Genomic_DNA"/>
</dbReference>
<keyword evidence="1" id="KW-0812">Transmembrane</keyword>
<name>A0A5C8UU04_9MICO</name>